<reference evidence="2" key="2">
    <citation type="submission" date="2021-04" db="EMBL/GenBank/DDBJ databases">
        <authorList>
            <person name="Gilroy R."/>
        </authorList>
    </citation>
    <scope>NUCLEOTIDE SEQUENCE</scope>
    <source>
        <strain evidence="2">CHK199-9574</strain>
    </source>
</reference>
<dbReference type="Gene3D" id="1.10.260.40">
    <property type="entry name" value="lambda repressor-like DNA-binding domains"/>
    <property type="match status" value="1"/>
</dbReference>
<dbReference type="EMBL" id="DXCO01000001">
    <property type="protein sequence ID" value="HIY77430.1"/>
    <property type="molecule type" value="Genomic_DNA"/>
</dbReference>
<sequence length="80" mass="8967">MDLLDAIITRINELALQHNTTIPKWSIRAGITPSTIYGITKKTSGYPRITTLKLLCDAIGITLADFFNADYIDTAFYEEN</sequence>
<organism evidence="2 3">
    <name type="scientific">Candidatus Borkfalkia excrementavium</name>
    <dbReference type="NCBI Taxonomy" id="2838505"/>
    <lineage>
        <taxon>Bacteria</taxon>
        <taxon>Bacillati</taxon>
        <taxon>Bacillota</taxon>
        <taxon>Clostridia</taxon>
        <taxon>Christensenellales</taxon>
        <taxon>Christensenellaceae</taxon>
        <taxon>Candidatus Borkfalkia</taxon>
    </lineage>
</organism>
<evidence type="ECO:0000313" key="3">
    <source>
        <dbReference type="Proteomes" id="UP000824135"/>
    </source>
</evidence>
<feature type="domain" description="HTH cro/C1-type" evidence="1">
    <location>
        <begin position="28"/>
        <end position="66"/>
    </location>
</feature>
<proteinExistence type="predicted"/>
<dbReference type="Pfam" id="PF13443">
    <property type="entry name" value="HTH_26"/>
    <property type="match status" value="1"/>
</dbReference>
<dbReference type="GO" id="GO:0003677">
    <property type="term" value="F:DNA binding"/>
    <property type="evidence" value="ECO:0007669"/>
    <property type="project" value="InterPro"/>
</dbReference>
<evidence type="ECO:0000313" key="2">
    <source>
        <dbReference type="EMBL" id="HIY77430.1"/>
    </source>
</evidence>
<accession>A0A9D2CFH0</accession>
<evidence type="ECO:0000259" key="1">
    <source>
        <dbReference type="PROSITE" id="PS50943"/>
    </source>
</evidence>
<dbReference type="AlphaFoldDB" id="A0A9D2CFH0"/>
<dbReference type="InterPro" id="IPR010982">
    <property type="entry name" value="Lambda_DNA-bd_dom_sf"/>
</dbReference>
<dbReference type="Proteomes" id="UP000824135">
    <property type="component" value="Unassembled WGS sequence"/>
</dbReference>
<reference evidence="2" key="1">
    <citation type="journal article" date="2021" name="PeerJ">
        <title>Extensive microbial diversity within the chicken gut microbiome revealed by metagenomics and culture.</title>
        <authorList>
            <person name="Gilroy R."/>
            <person name="Ravi A."/>
            <person name="Getino M."/>
            <person name="Pursley I."/>
            <person name="Horton D.L."/>
            <person name="Alikhan N.F."/>
            <person name="Baker D."/>
            <person name="Gharbi K."/>
            <person name="Hall N."/>
            <person name="Watson M."/>
            <person name="Adriaenssens E.M."/>
            <person name="Foster-Nyarko E."/>
            <person name="Jarju S."/>
            <person name="Secka A."/>
            <person name="Antonio M."/>
            <person name="Oren A."/>
            <person name="Chaudhuri R.R."/>
            <person name="La Ragione R."/>
            <person name="Hildebrand F."/>
            <person name="Pallen M.J."/>
        </authorList>
    </citation>
    <scope>NUCLEOTIDE SEQUENCE</scope>
    <source>
        <strain evidence="2">CHK199-9574</strain>
    </source>
</reference>
<comment type="caution">
    <text evidence="2">The sequence shown here is derived from an EMBL/GenBank/DDBJ whole genome shotgun (WGS) entry which is preliminary data.</text>
</comment>
<protein>
    <submittedName>
        <fullName evidence="2">Helix-turn-helix transcriptional regulator</fullName>
    </submittedName>
</protein>
<dbReference type="InterPro" id="IPR001387">
    <property type="entry name" value="Cro/C1-type_HTH"/>
</dbReference>
<dbReference type="PROSITE" id="PS50943">
    <property type="entry name" value="HTH_CROC1"/>
    <property type="match status" value="1"/>
</dbReference>
<dbReference type="SUPFAM" id="SSF47413">
    <property type="entry name" value="lambda repressor-like DNA-binding domains"/>
    <property type="match status" value="1"/>
</dbReference>
<name>A0A9D2CFH0_9FIRM</name>
<gene>
    <name evidence="2" type="ORF">H9728_00120</name>
</gene>